<dbReference type="GO" id="GO:0016226">
    <property type="term" value="P:iron-sulfur cluster assembly"/>
    <property type="evidence" value="ECO:0007669"/>
    <property type="project" value="TreeGrafter"/>
</dbReference>
<proteinExistence type="predicted"/>
<dbReference type="PATRIC" id="fig|336566.3.peg.424"/>
<evidence type="ECO:0000256" key="1">
    <source>
        <dbReference type="ARBA" id="ARBA00022946"/>
    </source>
</evidence>
<dbReference type="InterPro" id="IPR017703">
    <property type="entry name" value="YgfZ/GCV_T_CS"/>
</dbReference>
<dbReference type="Pfam" id="PF01571">
    <property type="entry name" value="GCV_T"/>
    <property type="match status" value="1"/>
</dbReference>
<sequence>MTDNLPNHFTLPDTGLLRLQGADAETFAQSQFANDVAALAPGQWQWSCWLNAKGRVLDVFALARLAEGDLLLILPDGGAQALGQALQRFVFRRKVRLALDLRPVSGHFGAATGAAGNQLAISDDEVIELDWGSSTLPRTLRIGAGADLAADDPAACRSWQQADLRLGLPRLTAQQRETWTAQQLGLDRLQGYSVRKGCYPGQEIVARTHFLGKAKRATVLLHGVAPDITAGSAVLAGEREIGQLACVAPPYALAVLPLERDEQTLLVAGSAVQAQPLVEGLLR</sequence>
<dbReference type="PANTHER" id="PTHR22602:SF0">
    <property type="entry name" value="TRANSFERASE CAF17, MITOCHONDRIAL-RELATED"/>
    <property type="match status" value="1"/>
</dbReference>
<dbReference type="PANTHER" id="PTHR22602">
    <property type="entry name" value="TRANSFERASE CAF17, MITOCHONDRIAL-RELATED"/>
    <property type="match status" value="1"/>
</dbReference>
<feature type="domain" description="GCVT N-terminal" evidence="2">
    <location>
        <begin position="17"/>
        <end position="90"/>
    </location>
</feature>
<dbReference type="RefSeq" id="WP_057637339.1">
    <property type="nucleotide sequence ID" value="NZ_LDJM01000012.1"/>
</dbReference>
<reference evidence="3 4" key="1">
    <citation type="submission" date="2015-05" db="EMBL/GenBank/DDBJ databases">
        <title>Genome sequencing and analysis of members of genus Stenotrophomonas.</title>
        <authorList>
            <person name="Patil P.P."/>
            <person name="Midha S."/>
            <person name="Patil P.B."/>
        </authorList>
    </citation>
    <scope>NUCLEOTIDE SEQUENCE [LARGE SCALE GENOMIC DNA]</scope>
    <source>
        <strain evidence="3 4">DSM 24757</strain>
    </source>
</reference>
<dbReference type="Gene3D" id="3.30.1360.120">
    <property type="entry name" value="Probable tRNA modification gtpase trme, domain 1"/>
    <property type="match status" value="1"/>
</dbReference>
<dbReference type="NCBIfam" id="TIGR03317">
    <property type="entry name" value="ygfZ_signature"/>
    <property type="match status" value="1"/>
</dbReference>
<evidence type="ECO:0000313" key="3">
    <source>
        <dbReference type="EMBL" id="KRG78206.1"/>
    </source>
</evidence>
<protein>
    <recommendedName>
        <fullName evidence="2">GCVT N-terminal domain-containing protein</fullName>
    </recommendedName>
</protein>
<dbReference type="Proteomes" id="UP000050956">
    <property type="component" value="Unassembled WGS sequence"/>
</dbReference>
<dbReference type="EMBL" id="LDJM01000012">
    <property type="protein sequence ID" value="KRG78206.1"/>
    <property type="molecule type" value="Genomic_DNA"/>
</dbReference>
<evidence type="ECO:0000259" key="2">
    <source>
        <dbReference type="Pfam" id="PF01571"/>
    </source>
</evidence>
<dbReference type="SUPFAM" id="SSF103025">
    <property type="entry name" value="Folate-binding domain"/>
    <property type="match status" value="1"/>
</dbReference>
<dbReference type="InterPro" id="IPR027266">
    <property type="entry name" value="TrmE/GcvT-like"/>
</dbReference>
<keyword evidence="4" id="KW-1185">Reference proteome</keyword>
<evidence type="ECO:0000313" key="4">
    <source>
        <dbReference type="Proteomes" id="UP000050956"/>
    </source>
</evidence>
<dbReference type="InterPro" id="IPR006222">
    <property type="entry name" value="GCVT_N"/>
</dbReference>
<dbReference type="AlphaFoldDB" id="A0A0R0DJD8"/>
<name>A0A0R0DJD8_9GAMM</name>
<dbReference type="InterPro" id="IPR045179">
    <property type="entry name" value="YgfZ/GcvT"/>
</dbReference>
<comment type="caution">
    <text evidence="3">The sequence shown here is derived from an EMBL/GenBank/DDBJ whole genome shotgun (WGS) entry which is preliminary data.</text>
</comment>
<dbReference type="Gene3D" id="2.40.30.160">
    <property type="match status" value="1"/>
</dbReference>
<gene>
    <name evidence="3" type="ORF">ABB30_05420</name>
</gene>
<dbReference type="STRING" id="336566.ABB30_05420"/>
<keyword evidence="1" id="KW-0809">Transit peptide</keyword>
<accession>A0A0R0DJD8</accession>
<organism evidence="3 4">
    <name type="scientific">Stenotrophomonas ginsengisoli</name>
    <dbReference type="NCBI Taxonomy" id="336566"/>
    <lineage>
        <taxon>Bacteria</taxon>
        <taxon>Pseudomonadati</taxon>
        <taxon>Pseudomonadota</taxon>
        <taxon>Gammaproteobacteria</taxon>
        <taxon>Lysobacterales</taxon>
        <taxon>Lysobacteraceae</taxon>
        <taxon>Stenotrophomonas</taxon>
    </lineage>
</organism>